<dbReference type="OrthoDB" id="6475516at2"/>
<evidence type="ECO:0000313" key="1">
    <source>
        <dbReference type="EMBL" id="GAL60429.1"/>
    </source>
</evidence>
<name>A0A090VAR3_PSEVU</name>
<accession>A0A090VAR3</accession>
<dbReference type="eggNOG" id="ENOG502Z9ZH">
    <property type="taxonomic scope" value="Bacteria"/>
</dbReference>
<gene>
    <name evidence="1" type="ORF">EV102420_38_00320</name>
</gene>
<evidence type="ECO:0000313" key="2">
    <source>
        <dbReference type="Proteomes" id="UP000029462"/>
    </source>
</evidence>
<dbReference type="EMBL" id="BBMZ01000038">
    <property type="protein sequence ID" value="GAL60429.1"/>
    <property type="molecule type" value="Genomic_DNA"/>
</dbReference>
<proteinExistence type="predicted"/>
<reference evidence="1 2" key="1">
    <citation type="submission" date="2014-09" db="EMBL/GenBank/DDBJ databases">
        <title>Whole genome shotgun sequence of Escherichia vulneris NBRC 102420.</title>
        <authorList>
            <person name="Yoshida Y."/>
            <person name="Hosoyama A."/>
            <person name="Tsuchikane K."/>
            <person name="Ohji S."/>
            <person name="Ichikawa N."/>
            <person name="Kimura A."/>
            <person name="Yamazoe A."/>
            <person name="Ezaki T."/>
            <person name="Fujita N."/>
        </authorList>
    </citation>
    <scope>NUCLEOTIDE SEQUENCE [LARGE SCALE GENOMIC DNA]</scope>
    <source>
        <strain evidence="1 2">NBRC 102420</strain>
    </source>
</reference>
<dbReference type="Proteomes" id="UP000029462">
    <property type="component" value="Unassembled WGS sequence"/>
</dbReference>
<comment type="caution">
    <text evidence="1">The sequence shown here is derived from an EMBL/GenBank/DDBJ whole genome shotgun (WGS) entry which is preliminary data.</text>
</comment>
<keyword evidence="2" id="KW-1185">Reference proteome</keyword>
<dbReference type="STRING" id="1115515.EV102420_38_00320"/>
<organism evidence="1 2">
    <name type="scientific">Pseudescherichia vulneris NBRC 102420</name>
    <dbReference type="NCBI Taxonomy" id="1115515"/>
    <lineage>
        <taxon>Bacteria</taxon>
        <taxon>Pseudomonadati</taxon>
        <taxon>Pseudomonadota</taxon>
        <taxon>Gammaproteobacteria</taxon>
        <taxon>Enterobacterales</taxon>
        <taxon>Enterobacteriaceae</taxon>
        <taxon>Pseudescherichia</taxon>
    </lineage>
</organism>
<dbReference type="RefSeq" id="WP_042395860.1">
    <property type="nucleotide sequence ID" value="NZ_BBMZ01000038.1"/>
</dbReference>
<dbReference type="AlphaFoldDB" id="A0A090VAR3"/>
<sequence length="215" mass="24550">MSSNEGFLALPLFTREAELRRVWCKGKKTITPSQRVWVRYMLTVWGSVMGGSEDPRGPANVIGRLMVRTRWDDGTADRIVAIVNRLHEEGLRGTELFTKARDYVLPASSAANLLAQAEQEDDAKFIESLMVKCFRRGSPMQTVAVLRYCGHQSVQGCARELVRRTGCDIQWARKRIEWCEKVLEEEIYYAVRREQEADLASEKEMGENTSKNIAF</sequence>
<protein>
    <submittedName>
        <fullName evidence="1">Uncharacterized protein</fullName>
    </submittedName>
</protein>